<dbReference type="EMBL" id="JBEDNQ010000010">
    <property type="protein sequence ID" value="MEQ3553374.1"/>
    <property type="molecule type" value="Genomic_DNA"/>
</dbReference>
<evidence type="ECO:0000313" key="3">
    <source>
        <dbReference type="EMBL" id="MEQ3553374.1"/>
    </source>
</evidence>
<dbReference type="Proteomes" id="UP001494902">
    <property type="component" value="Unassembled WGS sequence"/>
</dbReference>
<proteinExistence type="predicted"/>
<evidence type="ECO:0008006" key="5">
    <source>
        <dbReference type="Google" id="ProtNLM"/>
    </source>
</evidence>
<comment type="caution">
    <text evidence="3">The sequence shown here is derived from an EMBL/GenBank/DDBJ whole genome shotgun (WGS) entry which is preliminary data.</text>
</comment>
<keyword evidence="4" id="KW-1185">Reference proteome</keyword>
<feature type="region of interest" description="Disordered" evidence="1">
    <location>
        <begin position="28"/>
        <end position="68"/>
    </location>
</feature>
<organism evidence="3 4">
    <name type="scientific">Pseudonocardia nematodicida</name>
    <dbReference type="NCBI Taxonomy" id="1206997"/>
    <lineage>
        <taxon>Bacteria</taxon>
        <taxon>Bacillati</taxon>
        <taxon>Actinomycetota</taxon>
        <taxon>Actinomycetes</taxon>
        <taxon>Pseudonocardiales</taxon>
        <taxon>Pseudonocardiaceae</taxon>
        <taxon>Pseudonocardia</taxon>
    </lineage>
</organism>
<feature type="compositionally biased region" description="Polar residues" evidence="1">
    <location>
        <begin position="40"/>
        <end position="68"/>
    </location>
</feature>
<gene>
    <name evidence="3" type="ORF">WIS52_23130</name>
</gene>
<evidence type="ECO:0000256" key="2">
    <source>
        <dbReference type="SAM" id="SignalP"/>
    </source>
</evidence>
<keyword evidence="2" id="KW-0732">Signal</keyword>
<feature type="region of interest" description="Disordered" evidence="1">
    <location>
        <begin position="88"/>
        <end position="118"/>
    </location>
</feature>
<dbReference type="RefSeq" id="WP_349300443.1">
    <property type="nucleotide sequence ID" value="NZ_JBEDNQ010000010.1"/>
</dbReference>
<reference evidence="3 4" key="1">
    <citation type="submission" date="2024-03" db="EMBL/GenBank/DDBJ databases">
        <title>Draft genome sequence of Pseudonocardia nematodicida JCM 31783.</title>
        <authorList>
            <person name="Butdee W."/>
            <person name="Duangmal K."/>
        </authorList>
    </citation>
    <scope>NUCLEOTIDE SEQUENCE [LARGE SCALE GENOMIC DNA]</scope>
    <source>
        <strain evidence="3 4">JCM 31783</strain>
    </source>
</reference>
<feature type="signal peptide" evidence="2">
    <location>
        <begin position="1"/>
        <end position="27"/>
    </location>
</feature>
<name>A0ABV1KGA4_9PSEU</name>
<evidence type="ECO:0000313" key="4">
    <source>
        <dbReference type="Proteomes" id="UP001494902"/>
    </source>
</evidence>
<evidence type="ECO:0000256" key="1">
    <source>
        <dbReference type="SAM" id="MobiDB-lite"/>
    </source>
</evidence>
<protein>
    <recommendedName>
        <fullName evidence="5">Secreted protein</fullName>
    </recommendedName>
</protein>
<accession>A0ABV1KGA4</accession>
<feature type="chain" id="PRO_5046553677" description="Secreted protein" evidence="2">
    <location>
        <begin position="28"/>
        <end position="131"/>
    </location>
</feature>
<sequence length="131" mass="13473">MRKSVRTLAATALAVPMTLGVAGTALAQDGDVDVNEERTQTQSTTGTASNEQSALTDQANDSISPVTQANPAFNVSDVLGLGNFANEDSVSASEQSIVQDNGIDSTTEQGNVSETDQAQKSLVEQLTSLAG</sequence>